<evidence type="ECO:0000313" key="3">
    <source>
        <dbReference type="EMBL" id="KDQ64092.1"/>
    </source>
</evidence>
<dbReference type="HOGENOM" id="CLU_070120_0_0_1"/>
<evidence type="ECO:0000256" key="1">
    <source>
        <dbReference type="SAM" id="MobiDB-lite"/>
    </source>
</evidence>
<feature type="region of interest" description="Disordered" evidence="1">
    <location>
        <begin position="294"/>
        <end position="318"/>
    </location>
</feature>
<feature type="compositionally biased region" description="Low complexity" evidence="1">
    <location>
        <begin position="307"/>
        <end position="318"/>
    </location>
</feature>
<keyword evidence="2" id="KW-0472">Membrane</keyword>
<evidence type="ECO:0000313" key="4">
    <source>
        <dbReference type="Proteomes" id="UP000027265"/>
    </source>
</evidence>
<keyword evidence="4" id="KW-1185">Reference proteome</keyword>
<dbReference type="OrthoDB" id="3227921at2759"/>
<accession>A0A067QKP7</accession>
<keyword evidence="2" id="KW-1133">Transmembrane helix</keyword>
<sequence>MQYNASSPPSSKRPFLLYDFHPPPPGAIINASVLNMDGSTFSCPISMMSAYFQESGPGLTVVNCSHTDDQMVAQHIRLIVDYSDLTQSNYSSDINFFTVQSSSFADTAEMFFNTVIPSISAFPMVKNAFIRATTCFGGRRVIRQSWKDVLGVGADYTEFSTYSHDNLIMDVPAMATYPDTASTLLLSPAVDFSNFEVQEDYRQHTTLAGLATVGGFFTIVDGTFAILFGITLFSVILGSKAISPFGALGLFMRQKLRRAIRDQYPALRGQIQEGGMATFLHDFAVDIDILDDDPDRDPRPSSGQYAGVVPLSPGSPGSPEFKNLYDSQSIHRLDGAVLRSC</sequence>
<evidence type="ECO:0000256" key="2">
    <source>
        <dbReference type="SAM" id="Phobius"/>
    </source>
</evidence>
<organism evidence="3 4">
    <name type="scientific">Jaapia argillacea MUCL 33604</name>
    <dbReference type="NCBI Taxonomy" id="933084"/>
    <lineage>
        <taxon>Eukaryota</taxon>
        <taxon>Fungi</taxon>
        <taxon>Dikarya</taxon>
        <taxon>Basidiomycota</taxon>
        <taxon>Agaricomycotina</taxon>
        <taxon>Agaricomycetes</taxon>
        <taxon>Agaricomycetidae</taxon>
        <taxon>Jaapiales</taxon>
        <taxon>Jaapiaceae</taxon>
        <taxon>Jaapia</taxon>
    </lineage>
</organism>
<dbReference type="AlphaFoldDB" id="A0A067QKP7"/>
<gene>
    <name evidence="3" type="ORF">JAAARDRAFT_52085</name>
</gene>
<reference evidence="4" key="1">
    <citation type="journal article" date="2014" name="Proc. Natl. Acad. Sci. U.S.A.">
        <title>Extensive sampling of basidiomycete genomes demonstrates inadequacy of the white-rot/brown-rot paradigm for wood decay fungi.</title>
        <authorList>
            <person name="Riley R."/>
            <person name="Salamov A.A."/>
            <person name="Brown D.W."/>
            <person name="Nagy L.G."/>
            <person name="Floudas D."/>
            <person name="Held B.W."/>
            <person name="Levasseur A."/>
            <person name="Lombard V."/>
            <person name="Morin E."/>
            <person name="Otillar R."/>
            <person name="Lindquist E.A."/>
            <person name="Sun H."/>
            <person name="LaButti K.M."/>
            <person name="Schmutz J."/>
            <person name="Jabbour D."/>
            <person name="Luo H."/>
            <person name="Baker S.E."/>
            <person name="Pisabarro A.G."/>
            <person name="Walton J.D."/>
            <person name="Blanchette R.A."/>
            <person name="Henrissat B."/>
            <person name="Martin F."/>
            <person name="Cullen D."/>
            <person name="Hibbett D.S."/>
            <person name="Grigoriev I.V."/>
        </authorList>
    </citation>
    <scope>NUCLEOTIDE SEQUENCE [LARGE SCALE GENOMIC DNA]</scope>
    <source>
        <strain evidence="4">MUCL 33604</strain>
    </source>
</reference>
<dbReference type="Proteomes" id="UP000027265">
    <property type="component" value="Unassembled WGS sequence"/>
</dbReference>
<proteinExistence type="predicted"/>
<protein>
    <submittedName>
        <fullName evidence="3">Uncharacterized protein</fullName>
    </submittedName>
</protein>
<dbReference type="InParanoid" id="A0A067QKP7"/>
<dbReference type="EMBL" id="KL197709">
    <property type="protein sequence ID" value="KDQ64092.1"/>
    <property type="molecule type" value="Genomic_DNA"/>
</dbReference>
<name>A0A067QKP7_9AGAM</name>
<keyword evidence="2" id="KW-0812">Transmembrane</keyword>
<feature type="transmembrane region" description="Helical" evidence="2">
    <location>
        <begin position="224"/>
        <end position="251"/>
    </location>
</feature>